<dbReference type="SUPFAM" id="SSF53335">
    <property type="entry name" value="S-adenosyl-L-methionine-dependent methyltransferases"/>
    <property type="match status" value="1"/>
</dbReference>
<keyword evidence="3" id="KW-1185">Reference proteome</keyword>
<dbReference type="Gene3D" id="3.40.50.150">
    <property type="entry name" value="Vaccinia Virus protein VP39"/>
    <property type="match status" value="1"/>
</dbReference>
<accession>A0ABN2X1F4</accession>
<dbReference type="Proteomes" id="UP001500897">
    <property type="component" value="Unassembled WGS sequence"/>
</dbReference>
<protein>
    <recommendedName>
        <fullName evidence="1">Methyltransferase domain-containing protein</fullName>
    </recommendedName>
</protein>
<evidence type="ECO:0000259" key="1">
    <source>
        <dbReference type="Pfam" id="PF13649"/>
    </source>
</evidence>
<organism evidence="2 3">
    <name type="scientific">Kitasatospora saccharophila</name>
    <dbReference type="NCBI Taxonomy" id="407973"/>
    <lineage>
        <taxon>Bacteria</taxon>
        <taxon>Bacillati</taxon>
        <taxon>Actinomycetota</taxon>
        <taxon>Actinomycetes</taxon>
        <taxon>Kitasatosporales</taxon>
        <taxon>Streptomycetaceae</taxon>
        <taxon>Kitasatospora</taxon>
    </lineage>
</organism>
<reference evidence="2 3" key="1">
    <citation type="journal article" date="2019" name="Int. J. Syst. Evol. Microbiol.">
        <title>The Global Catalogue of Microorganisms (GCM) 10K type strain sequencing project: providing services to taxonomists for standard genome sequencing and annotation.</title>
        <authorList>
            <consortium name="The Broad Institute Genomics Platform"/>
            <consortium name="The Broad Institute Genome Sequencing Center for Infectious Disease"/>
            <person name="Wu L."/>
            <person name="Ma J."/>
        </authorList>
    </citation>
    <scope>NUCLEOTIDE SEQUENCE [LARGE SCALE GENOMIC DNA]</scope>
    <source>
        <strain evidence="2 3">JCM 14559</strain>
    </source>
</reference>
<name>A0ABN2X1F4_9ACTN</name>
<proteinExistence type="predicted"/>
<dbReference type="Pfam" id="PF13649">
    <property type="entry name" value="Methyltransf_25"/>
    <property type="match status" value="1"/>
</dbReference>
<comment type="caution">
    <text evidence="2">The sequence shown here is derived from an EMBL/GenBank/DDBJ whole genome shotgun (WGS) entry which is preliminary data.</text>
</comment>
<sequence length="234" mass="24051">MTDTSAVRAAADLWHHYGRGRAGTDRGVPGGFAWTWGQDCGPGAELLGGDLGGLTIGDLGSGSGRHAAHLVVHHRPARVDAVDASPAQCAMAEDLYGFLAPRLRLVRSEAVGHLLGHPGAYDVLYSVFGSLDFTDPAELLPAAASALRPGGLLVASTLGHYLGGAPAEADVVPADIPARTPGGAAATMRRWVLQEQVWAKALDAAGFSAVSTERVAPAVPGGRSAETLLVRAVR</sequence>
<evidence type="ECO:0000313" key="2">
    <source>
        <dbReference type="EMBL" id="GAA2103162.1"/>
    </source>
</evidence>
<dbReference type="CDD" id="cd02440">
    <property type="entry name" value="AdoMet_MTases"/>
    <property type="match status" value="1"/>
</dbReference>
<evidence type="ECO:0000313" key="3">
    <source>
        <dbReference type="Proteomes" id="UP001500897"/>
    </source>
</evidence>
<gene>
    <name evidence="2" type="ORF">GCM10009759_38230</name>
</gene>
<feature type="domain" description="Methyltransferase" evidence="1">
    <location>
        <begin position="58"/>
        <end position="151"/>
    </location>
</feature>
<dbReference type="RefSeq" id="WP_344553499.1">
    <property type="nucleotide sequence ID" value="NZ_BAAANS010000025.1"/>
</dbReference>
<dbReference type="InterPro" id="IPR029063">
    <property type="entry name" value="SAM-dependent_MTases_sf"/>
</dbReference>
<dbReference type="EMBL" id="BAAANS010000025">
    <property type="protein sequence ID" value="GAA2103162.1"/>
    <property type="molecule type" value="Genomic_DNA"/>
</dbReference>
<dbReference type="InterPro" id="IPR041698">
    <property type="entry name" value="Methyltransf_25"/>
</dbReference>